<dbReference type="RefSeq" id="YP_004010381.1">
    <property type="nucleotide sequence ID" value="NC_014663.1"/>
</dbReference>
<keyword evidence="2" id="KW-1185">Reference proteome</keyword>
<dbReference type="KEGG" id="vg:9926678"/>
<dbReference type="GeneID" id="9926678"/>
<proteinExistence type="predicted"/>
<evidence type="ECO:0000313" key="1">
    <source>
        <dbReference type="EMBL" id="ADG60144.1"/>
    </source>
</evidence>
<sequence>MALDPNINKILFLRSATPGAKPALSLLGDGELAFNLADRTIYTKNGNNLIELGFGTGGVVSGDITAPNFIGAFKGNADTATKFQTARKINNVNFDGTQDITILDSTKLPLTGGTLTGLLTVNDGATNVGIRIGSPSSTTTPFLDFSTGTGAERSARIIASGGATGANDNATLRYNAATHIFAGEVQGTFKGNADTATKLQTGRSINGTNFDGSGNIVTDYWGASRTFSFGNTTKSVNGSGNMTWTLAEMGAFPLVGGTITGNVKINGLLTIDVSNDIGTFKKLIEGLTQTDGGYLAVGNSGADKGYVELGTTDDAEIYATQRGTTNNIIRRATLLDGNGNTTFPGTVNAALFNGSFTGDMSGNASSATKLQTARLINGETFDGTQDVSIKNIRSLGRKPATDEKTTYPLNTMSYSEVYQNGFPFAYGNAIFIQGGSGTNQLALEWGNAATGNQRAFLRSVTDISNTWGPWREFAFTNGTIDIAKKLETPRKINGVNFDGTQDITVADSTKLPLTGGNINGNLGVSGRLTSTDVVKGVHFHATGVNDWMPTDQGSWITWNSRAPGQGQFEFVNHQGSGAGGFTWYNGNSSGQTAIMRLYSDGSLHITRDVRVDASLNLANNTWNTIGDDVRIGDKNVANKLAIQGTWGPGGVAFFHNDSQVGSIDNVSYTGNAATSTLSAASTKLQTARKINGVNFDGTQDITIDAAKTQSGNTFAGNNVFNNDVEIKGDLKGGNVMKSDISQRLVCKWVGAYIGGRSSITMTRVGSTNTATFSMTYQSGTRFLKPNKTIFHVQVGNNQPFIVTLLSITSAYNATALTGTVDISNIIGFTNGSHNVWAVTYDAYNCTYGGFEGQTAELRALQVLNYHSTIADEYPSISINCSSDTWQTNLDGVRVPLASNSTVGIAVPRTSQSLNFSTADNGNDSAVASWYTTIQVYSN</sequence>
<reference evidence="1 2" key="1">
    <citation type="journal article" date="2010" name="Virol. J.">
        <title>Genomes of the T4-related bacteriophages as windows on microbial genome evolution.</title>
        <authorList>
            <person name="Petrov V.M."/>
            <person name="Ratnayaka S."/>
            <person name="Nolan J.M."/>
            <person name="Miller E.S."/>
            <person name="Karam J.D."/>
        </authorList>
    </citation>
    <scope>NUCLEOTIDE SEQUENCE [LARGE SCALE GENOMIC DNA]</scope>
</reference>
<gene>
    <name evidence="1" type="primary">37</name>
    <name evidence="1" type="ORF">Acj9p244</name>
</gene>
<organism evidence="1 2">
    <name type="scientific">Acinetobacter phage Acj9</name>
    <dbReference type="NCBI Taxonomy" id="760939"/>
    <lineage>
        <taxon>Viruses</taxon>
        <taxon>Duplodnaviria</taxon>
        <taxon>Heunggongvirae</taxon>
        <taxon>Uroviricota</taxon>
        <taxon>Caudoviricetes</taxon>
        <taxon>Pantevenvirales</taxon>
        <taxon>Straboviridae</taxon>
        <taxon>Twarogvirinae</taxon>
        <taxon>Acajnonavirus</taxon>
        <taxon>Acajnonavirus acj9</taxon>
    </lineage>
</organism>
<dbReference type="OrthoDB" id="94at10239"/>
<accession>E5EQ28</accession>
<evidence type="ECO:0000313" key="2">
    <source>
        <dbReference type="Proteomes" id="UP000008731"/>
    </source>
</evidence>
<protein>
    <submittedName>
        <fullName evidence="1">Gp37 large distal tail fiber subunit</fullName>
    </submittedName>
</protein>
<dbReference type="EMBL" id="HM004124">
    <property type="protein sequence ID" value="ADG60144.1"/>
    <property type="molecule type" value="Genomic_DNA"/>
</dbReference>
<name>E5EQ28_9CAUD</name>
<dbReference type="Proteomes" id="UP000008731">
    <property type="component" value="Segment"/>
</dbReference>